<dbReference type="Proteomes" id="UP000076858">
    <property type="component" value="Unassembled WGS sequence"/>
</dbReference>
<name>A0A162NQ58_9CRUS</name>
<accession>A0A162NQ58</accession>
<sequence length="61" mass="7064">MTRKLISSACANLGHNSFHYLEFTMLGFLLELIPFSQISKNIKYDILTDFSKTFGFRDRSV</sequence>
<evidence type="ECO:0000313" key="2">
    <source>
        <dbReference type="Proteomes" id="UP000076858"/>
    </source>
</evidence>
<proteinExistence type="predicted"/>
<keyword evidence="2" id="KW-1185">Reference proteome</keyword>
<dbReference type="EMBL" id="LRGB01000560">
    <property type="protein sequence ID" value="KZS18178.1"/>
    <property type="molecule type" value="Genomic_DNA"/>
</dbReference>
<comment type="caution">
    <text evidence="1">The sequence shown here is derived from an EMBL/GenBank/DDBJ whole genome shotgun (WGS) entry which is preliminary data.</text>
</comment>
<gene>
    <name evidence="1" type="ORF">APZ42_015721</name>
</gene>
<reference evidence="1 2" key="1">
    <citation type="submission" date="2016-03" db="EMBL/GenBank/DDBJ databases">
        <title>EvidentialGene: Evidence-directed Construction of Genes on Genomes.</title>
        <authorList>
            <person name="Gilbert D.G."/>
            <person name="Choi J.-H."/>
            <person name="Mockaitis K."/>
            <person name="Colbourne J."/>
            <person name="Pfrender M."/>
        </authorList>
    </citation>
    <scope>NUCLEOTIDE SEQUENCE [LARGE SCALE GENOMIC DNA]</scope>
    <source>
        <strain evidence="1 2">Xinb3</strain>
        <tissue evidence="1">Complete organism</tissue>
    </source>
</reference>
<evidence type="ECO:0000313" key="1">
    <source>
        <dbReference type="EMBL" id="KZS18178.1"/>
    </source>
</evidence>
<protein>
    <submittedName>
        <fullName evidence="1">Uncharacterized protein</fullName>
    </submittedName>
</protein>
<organism evidence="1 2">
    <name type="scientific">Daphnia magna</name>
    <dbReference type="NCBI Taxonomy" id="35525"/>
    <lineage>
        <taxon>Eukaryota</taxon>
        <taxon>Metazoa</taxon>
        <taxon>Ecdysozoa</taxon>
        <taxon>Arthropoda</taxon>
        <taxon>Crustacea</taxon>
        <taxon>Branchiopoda</taxon>
        <taxon>Diplostraca</taxon>
        <taxon>Cladocera</taxon>
        <taxon>Anomopoda</taxon>
        <taxon>Daphniidae</taxon>
        <taxon>Daphnia</taxon>
    </lineage>
</organism>
<dbReference type="AlphaFoldDB" id="A0A162NQ58"/>